<dbReference type="AlphaFoldDB" id="A0A1M6INW1"/>
<evidence type="ECO:0000313" key="1">
    <source>
        <dbReference type="EMBL" id="SHJ36107.1"/>
    </source>
</evidence>
<dbReference type="STRING" id="558155.SAMN04487911_11863"/>
<sequence>MITTIKINTKNYKIDLSKPLDISMPLQGKDSNVNAWYVGPPTIEPHKEGEFVGKVSEGAAINFNNIHFNPHAHGTHTECVGHITEEFYSVNKSLSKFFFFAEVITVAPEKKGDDFVISKKQLQYALGNKKREAVVIRTMPNLSDKKSRQYSHTNPPYLLEEAAQFLVNKGVEHVLIDLPSVDKEKDEGELLAHKAFWNFNGKLREQATITEFIYVANTIADGRYFLNIQLAPFENDASPSRPVLYKIED</sequence>
<dbReference type="Gene3D" id="3.50.30.50">
    <property type="entry name" value="Putative cyclase"/>
    <property type="match status" value="1"/>
</dbReference>
<dbReference type="Proteomes" id="UP000184231">
    <property type="component" value="Unassembled WGS sequence"/>
</dbReference>
<dbReference type="Pfam" id="PF04199">
    <property type="entry name" value="Cyclase"/>
    <property type="match status" value="1"/>
</dbReference>
<dbReference type="SUPFAM" id="SSF102198">
    <property type="entry name" value="Putative cyclase"/>
    <property type="match status" value="1"/>
</dbReference>
<dbReference type="InterPro" id="IPR037175">
    <property type="entry name" value="KFase_sf"/>
</dbReference>
<reference evidence="1 2" key="1">
    <citation type="submission" date="2016-11" db="EMBL/GenBank/DDBJ databases">
        <authorList>
            <person name="Jaros S."/>
            <person name="Januszkiewicz K."/>
            <person name="Wedrychowicz H."/>
        </authorList>
    </citation>
    <scope>NUCLEOTIDE SEQUENCE [LARGE SCALE GENOMIC DNA]</scope>
    <source>
        <strain evidence="1 2">CGMCC 1.8863</strain>
    </source>
</reference>
<dbReference type="RefSeq" id="WP_072764932.1">
    <property type="nucleotide sequence ID" value="NZ_FQYX01000018.1"/>
</dbReference>
<organism evidence="1 2">
    <name type="scientific">Arenibacter nanhaiticus</name>
    <dbReference type="NCBI Taxonomy" id="558155"/>
    <lineage>
        <taxon>Bacteria</taxon>
        <taxon>Pseudomonadati</taxon>
        <taxon>Bacteroidota</taxon>
        <taxon>Flavobacteriia</taxon>
        <taxon>Flavobacteriales</taxon>
        <taxon>Flavobacteriaceae</taxon>
        <taxon>Arenibacter</taxon>
    </lineage>
</organism>
<protein>
    <submittedName>
        <fullName evidence="1">Kynurenine formamidase</fullName>
    </submittedName>
</protein>
<dbReference type="OrthoDB" id="9814192at2"/>
<gene>
    <name evidence="1" type="ORF">SAMN04487911_11863</name>
</gene>
<keyword evidence="2" id="KW-1185">Reference proteome</keyword>
<accession>A0A1M6INW1</accession>
<dbReference type="GO" id="GO:0019441">
    <property type="term" value="P:L-tryptophan catabolic process to kynurenine"/>
    <property type="evidence" value="ECO:0007669"/>
    <property type="project" value="InterPro"/>
</dbReference>
<dbReference type="EMBL" id="FQYX01000018">
    <property type="protein sequence ID" value="SHJ36107.1"/>
    <property type="molecule type" value="Genomic_DNA"/>
</dbReference>
<evidence type="ECO:0000313" key="2">
    <source>
        <dbReference type="Proteomes" id="UP000184231"/>
    </source>
</evidence>
<name>A0A1M6INW1_9FLAO</name>
<dbReference type="InterPro" id="IPR007325">
    <property type="entry name" value="KFase/CYL"/>
</dbReference>
<proteinExistence type="predicted"/>
<dbReference type="GO" id="GO:0004061">
    <property type="term" value="F:arylformamidase activity"/>
    <property type="evidence" value="ECO:0007669"/>
    <property type="project" value="InterPro"/>
</dbReference>